<name>A0ACC2T945_9FUNG</name>
<evidence type="ECO:0000313" key="1">
    <source>
        <dbReference type="EMBL" id="KAJ9071140.1"/>
    </source>
</evidence>
<sequence length="204" mass="23002">MWILVSIYLLFWSSSPVFWRKLSLISQTPDFAPGLLYNVIGHLNQVPTNLASYVLFPWSASYPEGLLPPPESRTTETPFSDFADPLPTAVSAPSLPFLYQIPMLDPDAPPTWDCSLWLLTGALVMALDAYFPPLSQPVSFGRPLQAAIPFLHWMSSWWLVPSRWEPDFVSLAPLSYMYVGKQKPWPLNTMKSTSTSSKNLMISF</sequence>
<protein>
    <submittedName>
        <fullName evidence="1">Uncharacterized protein</fullName>
    </submittedName>
</protein>
<proteinExistence type="predicted"/>
<dbReference type="Proteomes" id="UP001165960">
    <property type="component" value="Unassembled WGS sequence"/>
</dbReference>
<evidence type="ECO:0000313" key="2">
    <source>
        <dbReference type="Proteomes" id="UP001165960"/>
    </source>
</evidence>
<gene>
    <name evidence="1" type="ORF">DSO57_1000146</name>
</gene>
<keyword evidence="2" id="KW-1185">Reference proteome</keyword>
<reference evidence="1" key="1">
    <citation type="submission" date="2022-04" db="EMBL/GenBank/DDBJ databases">
        <title>Genome of the entomopathogenic fungus Entomophthora muscae.</title>
        <authorList>
            <person name="Elya C."/>
            <person name="Lovett B.R."/>
            <person name="Lee E."/>
            <person name="Macias A.M."/>
            <person name="Hajek A.E."/>
            <person name="De Bivort B.L."/>
            <person name="Kasson M.T."/>
            <person name="De Fine Licht H.H."/>
            <person name="Stajich J.E."/>
        </authorList>
    </citation>
    <scope>NUCLEOTIDE SEQUENCE</scope>
    <source>
        <strain evidence="1">Berkeley</strain>
    </source>
</reference>
<comment type="caution">
    <text evidence="1">The sequence shown here is derived from an EMBL/GenBank/DDBJ whole genome shotgun (WGS) entry which is preliminary data.</text>
</comment>
<accession>A0ACC2T945</accession>
<dbReference type="EMBL" id="QTSX02003551">
    <property type="protein sequence ID" value="KAJ9071140.1"/>
    <property type="molecule type" value="Genomic_DNA"/>
</dbReference>
<organism evidence="1 2">
    <name type="scientific">Entomophthora muscae</name>
    <dbReference type="NCBI Taxonomy" id="34485"/>
    <lineage>
        <taxon>Eukaryota</taxon>
        <taxon>Fungi</taxon>
        <taxon>Fungi incertae sedis</taxon>
        <taxon>Zoopagomycota</taxon>
        <taxon>Entomophthoromycotina</taxon>
        <taxon>Entomophthoromycetes</taxon>
        <taxon>Entomophthorales</taxon>
        <taxon>Entomophthoraceae</taxon>
        <taxon>Entomophthora</taxon>
    </lineage>
</organism>